<protein>
    <submittedName>
        <fullName evidence="2">Uncharacterized protein</fullName>
    </submittedName>
</protein>
<organism evidence="2 3">
    <name type="scientific">Pseudoalteromonas citrea</name>
    <dbReference type="NCBI Taxonomy" id="43655"/>
    <lineage>
        <taxon>Bacteria</taxon>
        <taxon>Pseudomonadati</taxon>
        <taxon>Pseudomonadota</taxon>
        <taxon>Gammaproteobacteria</taxon>
        <taxon>Alteromonadales</taxon>
        <taxon>Pseudoalteromonadaceae</taxon>
        <taxon>Pseudoalteromonas</taxon>
    </lineage>
</organism>
<evidence type="ECO:0000313" key="2">
    <source>
        <dbReference type="EMBL" id="KAF7771263.1"/>
    </source>
</evidence>
<keyword evidence="1" id="KW-0812">Transmembrane</keyword>
<dbReference type="EMBL" id="AHBZ03000017">
    <property type="protein sequence ID" value="KAF7771263.1"/>
    <property type="molecule type" value="Genomic_DNA"/>
</dbReference>
<evidence type="ECO:0000313" key="3">
    <source>
        <dbReference type="Proteomes" id="UP000016487"/>
    </source>
</evidence>
<evidence type="ECO:0000256" key="1">
    <source>
        <dbReference type="SAM" id="Phobius"/>
    </source>
</evidence>
<sequence length="48" mass="5194">MSTYEGIAGLAIDAILLLNFCCLGYAGVLSCSSCYLLVTFLDIFYNFA</sequence>
<feature type="transmembrane region" description="Helical" evidence="1">
    <location>
        <begin position="12"/>
        <end position="38"/>
    </location>
</feature>
<name>A0AAD4FS00_9GAMM</name>
<dbReference type="AlphaFoldDB" id="A0AAD4FS00"/>
<accession>A0AAD4FS00</accession>
<dbReference type="Proteomes" id="UP000016487">
    <property type="component" value="Unassembled WGS sequence"/>
</dbReference>
<keyword evidence="1" id="KW-0472">Membrane</keyword>
<comment type="caution">
    <text evidence="2">The sequence shown here is derived from an EMBL/GenBank/DDBJ whole genome shotgun (WGS) entry which is preliminary data.</text>
</comment>
<reference evidence="2" key="1">
    <citation type="journal article" date="2012" name="J. Bacteriol.">
        <title>Genome sequences of type strains of seven species of the marine bacterium Pseudoalteromonas.</title>
        <authorList>
            <person name="Xie B.B."/>
            <person name="Shu Y.L."/>
            <person name="Qin Q.L."/>
            <person name="Rong J.C."/>
            <person name="Zhang X.Y."/>
            <person name="Chen X.L."/>
            <person name="Shi M."/>
            <person name="He H.L."/>
            <person name="Zhou B.C."/>
            <person name="Zhang Y.Z."/>
        </authorList>
    </citation>
    <scope>NUCLEOTIDE SEQUENCE</scope>
    <source>
        <strain evidence="2">DSM 8771</strain>
    </source>
</reference>
<gene>
    <name evidence="2" type="ORF">PCIT_a4332</name>
</gene>
<keyword evidence="1" id="KW-1133">Transmembrane helix</keyword>
<reference evidence="2" key="2">
    <citation type="submission" date="2015-03" db="EMBL/GenBank/DDBJ databases">
        <title>Genome sequence of Pseudoalteromonas citrea.</title>
        <authorList>
            <person name="Xie B.-B."/>
            <person name="Rong J.-C."/>
            <person name="Qin Q.-L."/>
            <person name="Zhang Y.-Z."/>
        </authorList>
    </citation>
    <scope>NUCLEOTIDE SEQUENCE</scope>
    <source>
        <strain evidence="2">DSM 8771</strain>
    </source>
</reference>
<proteinExistence type="predicted"/>